<evidence type="ECO:0000256" key="1">
    <source>
        <dbReference type="SAM" id="MobiDB-lite"/>
    </source>
</evidence>
<evidence type="ECO:0000313" key="2">
    <source>
        <dbReference type="EMBL" id="KIR45894.1"/>
    </source>
</evidence>
<feature type="region of interest" description="Disordered" evidence="1">
    <location>
        <begin position="38"/>
        <end position="70"/>
    </location>
</feature>
<protein>
    <submittedName>
        <fullName evidence="2">Uncharacterized protein</fullName>
    </submittedName>
</protein>
<accession>A0A0D0VH72</accession>
<name>A0A0D0VH72_CRYGA</name>
<sequence length="70" mass="8213">MSADHTKYHLAPTGFWKKFSAWHGTDVLKRKQETPFKPRNLFWSAPPHRKPLPATGFSPRDIRHPRHQGQ</sequence>
<dbReference type="AlphaFoldDB" id="A0A0D0VH72"/>
<dbReference type="OrthoDB" id="10261524at2759"/>
<gene>
    <name evidence="2" type="ORF">I312_04864</name>
</gene>
<reference evidence="2" key="1">
    <citation type="submission" date="2015-01" db="EMBL/GenBank/DDBJ databases">
        <title>The Genome Sequence of Cryptococcus gattii CA1280.</title>
        <authorList>
            <consortium name="The Broad Institute Genomics Platform"/>
            <person name="Cuomo C."/>
            <person name="Litvintseva A."/>
            <person name="Chen Y."/>
            <person name="Heitman J."/>
            <person name="Sun S."/>
            <person name="Springer D."/>
            <person name="Dromer F."/>
            <person name="Young S."/>
            <person name="Zeng Q."/>
            <person name="Gargeya S."/>
            <person name="Abouelleil A."/>
            <person name="Alvarado L."/>
            <person name="Chapman S.B."/>
            <person name="Gainer-Dewar J."/>
            <person name="Goldberg J."/>
            <person name="Griggs A."/>
            <person name="Gujja S."/>
            <person name="Hansen M."/>
            <person name="Howarth C."/>
            <person name="Imamovic A."/>
            <person name="Larimer J."/>
            <person name="Murphy C."/>
            <person name="Naylor J."/>
            <person name="Pearson M."/>
            <person name="Priest M."/>
            <person name="Roberts A."/>
            <person name="Saif S."/>
            <person name="Shea T."/>
            <person name="Sykes S."/>
            <person name="Wortman J."/>
            <person name="Nusbaum C."/>
            <person name="Birren B."/>
        </authorList>
    </citation>
    <scope>NUCLEOTIDE SEQUENCE [LARGE SCALE GENOMIC DNA]</scope>
    <source>
        <strain evidence="2">CA1280</strain>
    </source>
</reference>
<dbReference type="EMBL" id="KN847986">
    <property type="protein sequence ID" value="KIR45894.1"/>
    <property type="molecule type" value="Genomic_DNA"/>
</dbReference>
<proteinExistence type="predicted"/>
<dbReference type="HOGENOM" id="CLU_2757714_0_0_1"/>
<organism evidence="2">
    <name type="scientific">Cryptococcus bacillisporus CA1280</name>
    <dbReference type="NCBI Taxonomy" id="1296109"/>
    <lineage>
        <taxon>Eukaryota</taxon>
        <taxon>Fungi</taxon>
        <taxon>Dikarya</taxon>
        <taxon>Basidiomycota</taxon>
        <taxon>Agaricomycotina</taxon>
        <taxon>Tremellomycetes</taxon>
        <taxon>Tremellales</taxon>
        <taxon>Cryptococcaceae</taxon>
        <taxon>Cryptococcus</taxon>
        <taxon>Cryptococcus gattii species complex</taxon>
    </lineage>
</organism>